<dbReference type="RefSeq" id="XP_031921725.1">
    <property type="nucleotide sequence ID" value="XM_032077218.1"/>
</dbReference>
<evidence type="ECO:0000313" key="3">
    <source>
        <dbReference type="Proteomes" id="UP000326268"/>
    </source>
</evidence>
<evidence type="ECO:0000256" key="1">
    <source>
        <dbReference type="SAM" id="MobiDB-lite"/>
    </source>
</evidence>
<accession>A0A5N6ZM17</accession>
<dbReference type="AlphaFoldDB" id="A0A5N6ZM17"/>
<keyword evidence="3" id="KW-1185">Reference proteome</keyword>
<feature type="region of interest" description="Disordered" evidence="1">
    <location>
        <begin position="20"/>
        <end position="58"/>
    </location>
</feature>
<organism evidence="2 3">
    <name type="scientific">Aspergillus caelatus</name>
    <dbReference type="NCBI Taxonomy" id="61420"/>
    <lineage>
        <taxon>Eukaryota</taxon>
        <taxon>Fungi</taxon>
        <taxon>Dikarya</taxon>
        <taxon>Ascomycota</taxon>
        <taxon>Pezizomycotina</taxon>
        <taxon>Eurotiomycetes</taxon>
        <taxon>Eurotiomycetidae</taxon>
        <taxon>Eurotiales</taxon>
        <taxon>Aspergillaceae</taxon>
        <taxon>Aspergillus</taxon>
        <taxon>Aspergillus subgen. Circumdati</taxon>
    </lineage>
</organism>
<protein>
    <submittedName>
        <fullName evidence="2">Uncharacterized protein</fullName>
    </submittedName>
</protein>
<dbReference type="GeneID" id="43661664"/>
<name>A0A5N6ZM17_9EURO</name>
<dbReference type="EMBL" id="ML737879">
    <property type="protein sequence ID" value="KAE8358644.1"/>
    <property type="molecule type" value="Genomic_DNA"/>
</dbReference>
<dbReference type="Proteomes" id="UP000326268">
    <property type="component" value="Unassembled WGS sequence"/>
</dbReference>
<evidence type="ECO:0000313" key="2">
    <source>
        <dbReference type="EMBL" id="KAE8358644.1"/>
    </source>
</evidence>
<proteinExistence type="predicted"/>
<feature type="compositionally biased region" description="Polar residues" evidence="1">
    <location>
        <begin position="32"/>
        <end position="42"/>
    </location>
</feature>
<sequence>MQAALYHSAMLRKHARNKTSGLKAPLPMPVHKNNQVKGQLPSSRPKPHAIHSSTQRKPVLNEASLLHPIRSVFHKSPSIGHLSLMRSKSTTD</sequence>
<reference evidence="2 3" key="1">
    <citation type="submission" date="2019-04" db="EMBL/GenBank/DDBJ databases">
        <title>Friends and foes A comparative genomics studyof 23 Aspergillus species from section Flavi.</title>
        <authorList>
            <consortium name="DOE Joint Genome Institute"/>
            <person name="Kjaerbolling I."/>
            <person name="Vesth T."/>
            <person name="Frisvad J.C."/>
            <person name="Nybo J.L."/>
            <person name="Theobald S."/>
            <person name="Kildgaard S."/>
            <person name="Isbrandt T."/>
            <person name="Kuo A."/>
            <person name="Sato A."/>
            <person name="Lyhne E.K."/>
            <person name="Kogle M.E."/>
            <person name="Wiebenga A."/>
            <person name="Kun R.S."/>
            <person name="Lubbers R.J."/>
            <person name="Makela M.R."/>
            <person name="Barry K."/>
            <person name="Chovatia M."/>
            <person name="Clum A."/>
            <person name="Daum C."/>
            <person name="Haridas S."/>
            <person name="He G."/>
            <person name="LaButti K."/>
            <person name="Lipzen A."/>
            <person name="Mondo S."/>
            <person name="Riley R."/>
            <person name="Salamov A."/>
            <person name="Simmons B.A."/>
            <person name="Magnuson J.K."/>
            <person name="Henrissat B."/>
            <person name="Mortensen U.H."/>
            <person name="Larsen T.O."/>
            <person name="Devries R.P."/>
            <person name="Grigoriev I.V."/>
            <person name="Machida M."/>
            <person name="Baker S.E."/>
            <person name="Andersen M.R."/>
        </authorList>
    </citation>
    <scope>NUCLEOTIDE SEQUENCE [LARGE SCALE GENOMIC DNA]</scope>
    <source>
        <strain evidence="2 3">CBS 763.97</strain>
    </source>
</reference>
<gene>
    <name evidence="2" type="ORF">BDV27DRAFT_65817</name>
</gene>